<evidence type="ECO:0000256" key="1">
    <source>
        <dbReference type="ARBA" id="ARBA00012552"/>
    </source>
</evidence>
<dbReference type="Proteomes" id="UP000604046">
    <property type="component" value="Unassembled WGS sequence"/>
</dbReference>
<evidence type="ECO:0000256" key="3">
    <source>
        <dbReference type="ARBA" id="ARBA00022801"/>
    </source>
</evidence>
<evidence type="ECO:0000256" key="4">
    <source>
        <dbReference type="ARBA" id="ARBA00022806"/>
    </source>
</evidence>
<evidence type="ECO:0000313" key="8">
    <source>
        <dbReference type="EMBL" id="CAE7274211.1"/>
    </source>
</evidence>
<dbReference type="Pfam" id="PF00271">
    <property type="entry name" value="Helicase_C"/>
    <property type="match status" value="1"/>
</dbReference>
<evidence type="ECO:0000256" key="5">
    <source>
        <dbReference type="ARBA" id="ARBA00022840"/>
    </source>
</evidence>
<feature type="domain" description="Helicase C-terminal" evidence="7">
    <location>
        <begin position="169"/>
        <end position="324"/>
    </location>
</feature>
<dbReference type="PANTHER" id="PTHR47963:SF8">
    <property type="entry name" value="ATP-DEPENDENT RNA HELICASE DEAD"/>
    <property type="match status" value="1"/>
</dbReference>
<proteinExistence type="predicted"/>
<keyword evidence="3" id="KW-0378">Hydrolase</keyword>
<evidence type="ECO:0000313" key="9">
    <source>
        <dbReference type="Proteomes" id="UP000604046"/>
    </source>
</evidence>
<feature type="region of interest" description="Disordered" evidence="6">
    <location>
        <begin position="227"/>
        <end position="247"/>
    </location>
</feature>
<comment type="caution">
    <text evidence="8">The sequence shown here is derived from an EMBL/GenBank/DDBJ whole genome shotgun (WGS) entry which is preliminary data.</text>
</comment>
<name>A0A812MQ47_9DINO</name>
<organism evidence="8 9">
    <name type="scientific">Symbiodinium natans</name>
    <dbReference type="NCBI Taxonomy" id="878477"/>
    <lineage>
        <taxon>Eukaryota</taxon>
        <taxon>Sar</taxon>
        <taxon>Alveolata</taxon>
        <taxon>Dinophyceae</taxon>
        <taxon>Suessiales</taxon>
        <taxon>Symbiodiniaceae</taxon>
        <taxon>Symbiodinium</taxon>
    </lineage>
</organism>
<dbReference type="EC" id="3.6.4.13" evidence="1"/>
<keyword evidence="5" id="KW-0067">ATP-binding</keyword>
<reference evidence="8" key="1">
    <citation type="submission" date="2021-02" db="EMBL/GenBank/DDBJ databases">
        <authorList>
            <person name="Dougan E. K."/>
            <person name="Rhodes N."/>
            <person name="Thang M."/>
            <person name="Chan C."/>
        </authorList>
    </citation>
    <scope>NUCLEOTIDE SEQUENCE</scope>
</reference>
<evidence type="ECO:0000256" key="2">
    <source>
        <dbReference type="ARBA" id="ARBA00022741"/>
    </source>
</evidence>
<dbReference type="GO" id="GO:0003723">
    <property type="term" value="F:RNA binding"/>
    <property type="evidence" value="ECO:0007669"/>
    <property type="project" value="TreeGrafter"/>
</dbReference>
<dbReference type="PROSITE" id="PS51194">
    <property type="entry name" value="HELICASE_CTER"/>
    <property type="match status" value="1"/>
</dbReference>
<dbReference type="PANTHER" id="PTHR47963">
    <property type="entry name" value="DEAD-BOX ATP-DEPENDENT RNA HELICASE 47, MITOCHONDRIAL"/>
    <property type="match status" value="1"/>
</dbReference>
<keyword evidence="9" id="KW-1185">Reference proteome</keyword>
<protein>
    <recommendedName>
        <fullName evidence="1">RNA helicase</fullName>
        <ecNumber evidence="1">3.6.4.13</ecNumber>
    </recommendedName>
</protein>
<dbReference type="GO" id="GO:0003724">
    <property type="term" value="F:RNA helicase activity"/>
    <property type="evidence" value="ECO:0007669"/>
    <property type="project" value="UniProtKB-EC"/>
</dbReference>
<keyword evidence="4" id="KW-0347">Helicase</keyword>
<dbReference type="InterPro" id="IPR011545">
    <property type="entry name" value="DEAD/DEAH_box_helicase_dom"/>
</dbReference>
<dbReference type="InterPro" id="IPR001650">
    <property type="entry name" value="Helicase_C-like"/>
</dbReference>
<dbReference type="EMBL" id="CAJNDS010001713">
    <property type="protein sequence ID" value="CAE7274211.1"/>
    <property type="molecule type" value="Genomic_DNA"/>
</dbReference>
<dbReference type="Pfam" id="PF00270">
    <property type="entry name" value="DEAD"/>
    <property type="match status" value="1"/>
</dbReference>
<dbReference type="GO" id="GO:0005524">
    <property type="term" value="F:ATP binding"/>
    <property type="evidence" value="ECO:0007669"/>
    <property type="project" value="UniProtKB-KW"/>
</dbReference>
<sequence length="326" mass="35572">MLLATPLRSSALKLNNCWVISDLLKPFPQLNVTLLVGKDNHKRQDSLGPLWQPVVVVGTPGKLMDHAMEGRLILGELKAIVFDEVDALLSMSRKDHLQLLLQHIGVNEGAQLQSQRFASSTQPRSIITSFHLLISSSDLTARIRRVLVSASGSMEGNALDFAEAVGSTDVDKKLAFLRRLSTSDPPCNSFIVFCNNHDRVRKVAEQMNKQLGISTEYLTGNRSKAYHGPLCPKGPREPEGAPPGTQDAAMRGLDFKDLTHVVNFEIPGDAATYAHRAGRCGRMGFNGIVVSLASGGYENKRLRSYADTLNFELIEANVNEGVLGVA</sequence>
<accession>A0A812MQ47</accession>
<keyword evidence="2" id="KW-0547">Nucleotide-binding</keyword>
<dbReference type="GO" id="GO:0016787">
    <property type="term" value="F:hydrolase activity"/>
    <property type="evidence" value="ECO:0007669"/>
    <property type="project" value="UniProtKB-KW"/>
</dbReference>
<dbReference type="SMART" id="SM00490">
    <property type="entry name" value="HELICc"/>
    <property type="match status" value="1"/>
</dbReference>
<dbReference type="InterPro" id="IPR050547">
    <property type="entry name" value="DEAD_box_RNA_helicases"/>
</dbReference>
<dbReference type="AlphaFoldDB" id="A0A812MQ47"/>
<evidence type="ECO:0000259" key="7">
    <source>
        <dbReference type="PROSITE" id="PS51194"/>
    </source>
</evidence>
<dbReference type="SUPFAM" id="SSF52540">
    <property type="entry name" value="P-loop containing nucleoside triphosphate hydrolases"/>
    <property type="match status" value="1"/>
</dbReference>
<evidence type="ECO:0000256" key="6">
    <source>
        <dbReference type="SAM" id="MobiDB-lite"/>
    </source>
</evidence>
<dbReference type="Gene3D" id="3.40.50.300">
    <property type="entry name" value="P-loop containing nucleotide triphosphate hydrolases"/>
    <property type="match status" value="2"/>
</dbReference>
<dbReference type="InterPro" id="IPR027417">
    <property type="entry name" value="P-loop_NTPase"/>
</dbReference>
<dbReference type="OrthoDB" id="439508at2759"/>
<gene>
    <name evidence="8" type="primary">dbpA</name>
    <name evidence="8" type="ORF">SNAT2548_LOCUS14550</name>
</gene>